<dbReference type="SUPFAM" id="SSF53697">
    <property type="entry name" value="SIS domain"/>
    <property type="match status" value="1"/>
</dbReference>
<protein>
    <recommendedName>
        <fullName evidence="7">Glucose-6-phosphate isomerase</fullName>
        <shortName evidence="7">GPI</shortName>
        <ecNumber evidence="7">5.3.1.9</ecNumber>
    </recommendedName>
    <alternativeName>
        <fullName evidence="7">Phosphoglucose isomerase</fullName>
        <shortName evidence="7">PGI</shortName>
    </alternativeName>
    <alternativeName>
        <fullName evidence="7">Phosphohexose isomerase</fullName>
        <shortName evidence="7">PHI</shortName>
    </alternativeName>
</protein>
<dbReference type="InterPro" id="IPR001672">
    <property type="entry name" value="G6P_Isomerase"/>
</dbReference>
<comment type="function">
    <text evidence="7">Catalyzes the reversible isomerization of glucose-6-phosphate to fructose-6-phosphate.</text>
</comment>
<evidence type="ECO:0000256" key="8">
    <source>
        <dbReference type="RuleBase" id="RU000612"/>
    </source>
</evidence>
<evidence type="ECO:0000256" key="1">
    <source>
        <dbReference type="ARBA" id="ARBA00004926"/>
    </source>
</evidence>
<comment type="caution">
    <text evidence="7">Lacks conserved residue(s) required for the propagation of feature annotation.</text>
</comment>
<dbReference type="EMBL" id="CP103423">
    <property type="protein sequence ID" value="UWD34230.1"/>
    <property type="molecule type" value="Genomic_DNA"/>
</dbReference>
<proteinExistence type="inferred from homology"/>
<dbReference type="PANTHER" id="PTHR11469:SF1">
    <property type="entry name" value="GLUCOSE-6-PHOSPHATE ISOMERASE"/>
    <property type="match status" value="1"/>
</dbReference>
<keyword evidence="5 7" id="KW-0413">Isomerase</keyword>
<keyword evidence="3 7" id="KW-0312">Gluconeogenesis</keyword>
<comment type="catalytic activity">
    <reaction evidence="6 7 8">
        <text>alpha-D-glucose 6-phosphate = beta-D-fructose 6-phosphate</text>
        <dbReference type="Rhea" id="RHEA:11816"/>
        <dbReference type="ChEBI" id="CHEBI:57634"/>
        <dbReference type="ChEBI" id="CHEBI:58225"/>
        <dbReference type="EC" id="5.3.1.9"/>
    </reaction>
</comment>
<comment type="subcellular location">
    <subcellularLocation>
        <location evidence="7">Cytoplasm</location>
    </subcellularLocation>
</comment>
<dbReference type="PROSITE" id="PS00765">
    <property type="entry name" value="P_GLUCOSE_ISOMERASE_1"/>
    <property type="match status" value="1"/>
</dbReference>
<dbReference type="Gene3D" id="3.40.50.10490">
    <property type="entry name" value="Glucose-6-phosphate isomerase like protein, domain 1"/>
    <property type="match status" value="2"/>
</dbReference>
<dbReference type="InterPro" id="IPR035482">
    <property type="entry name" value="SIS_PGI_2"/>
</dbReference>
<dbReference type="EC" id="5.3.1.9" evidence="7"/>
<evidence type="ECO:0000256" key="6">
    <source>
        <dbReference type="ARBA" id="ARBA00029321"/>
    </source>
</evidence>
<dbReference type="CDD" id="cd05015">
    <property type="entry name" value="SIS_PGI_1"/>
    <property type="match status" value="1"/>
</dbReference>
<dbReference type="PROSITE" id="PS00174">
    <property type="entry name" value="P_GLUCOSE_ISOMERASE_2"/>
    <property type="match status" value="1"/>
</dbReference>
<evidence type="ECO:0000256" key="5">
    <source>
        <dbReference type="ARBA" id="ARBA00023235"/>
    </source>
</evidence>
<dbReference type="NCBIfam" id="NF010697">
    <property type="entry name" value="PRK14097.1"/>
    <property type="match status" value="1"/>
</dbReference>
<dbReference type="PROSITE" id="PS51463">
    <property type="entry name" value="P_GLUCOSE_ISOMERASE_3"/>
    <property type="match status" value="1"/>
</dbReference>
<evidence type="ECO:0000256" key="2">
    <source>
        <dbReference type="ARBA" id="ARBA00006604"/>
    </source>
</evidence>
<dbReference type="GO" id="GO:0004347">
    <property type="term" value="F:glucose-6-phosphate isomerase activity"/>
    <property type="evidence" value="ECO:0007669"/>
    <property type="project" value="UniProtKB-EC"/>
</dbReference>
<dbReference type="PRINTS" id="PR00662">
    <property type="entry name" value="G6PISOMERASE"/>
</dbReference>
<dbReference type="InterPro" id="IPR046348">
    <property type="entry name" value="SIS_dom_sf"/>
</dbReference>
<keyword evidence="4 7" id="KW-0324">Glycolysis</keyword>
<feature type="active site" evidence="7">
    <location>
        <position position="418"/>
    </location>
</feature>
<dbReference type="CDD" id="cd05016">
    <property type="entry name" value="SIS_PGI_2"/>
    <property type="match status" value="1"/>
</dbReference>
<evidence type="ECO:0000313" key="9">
    <source>
        <dbReference type="EMBL" id="UWD34230.1"/>
    </source>
</evidence>
<keyword evidence="7" id="KW-0963">Cytoplasm</keyword>
<sequence length="428" mass="48027">MKKITLNLKNAVKEEEILKFQEQVTKINNSMEDFSAIGSDFLGWKDLPENSNWKEINQIKKSASELHSKKIEVLVVIGIGGSYLGAKAALDVIQGLRPGKERKMEVIFAGTSISSNDLYQLLKYVENKRFAINVISKSGTTTEPAIAFRFFKSLLESKVGVEEAQKLIFATTDANKGTLFELAKIKNYQKFVILDNIGGRFSVLSPVGLFPLACAGIDIDEILKGAAEANEIYKQDSLATNDAYRYAVSRFILGQQYKSEMLVSYEPNFAFFNEWWKQLFGESEGKNEKGLLPTSAIFSTDLHSLGQYIQEGSKVLFETVITLKNPTHDLLITEDEENLDKLNYLMDKTVHFVNNAAFEATMDAHVNVGKVPNIHLLLEDSLEKSFGWLVMFFERACAISAYLLGVNPFNQPGVEVYKSNMFKILGKK</sequence>
<dbReference type="Pfam" id="PF00342">
    <property type="entry name" value="PGI"/>
    <property type="match status" value="1"/>
</dbReference>
<evidence type="ECO:0000256" key="4">
    <source>
        <dbReference type="ARBA" id="ARBA00023152"/>
    </source>
</evidence>
<dbReference type="RefSeq" id="WP_027123323.1">
    <property type="nucleotide sequence ID" value="NZ_CP103423.1"/>
</dbReference>
<comment type="pathway">
    <text evidence="7">Carbohydrate biosynthesis; gluconeogenesis.</text>
</comment>
<accession>A0ABY5TUG5</accession>
<evidence type="ECO:0000256" key="3">
    <source>
        <dbReference type="ARBA" id="ARBA00022432"/>
    </source>
</evidence>
<name>A0ABY5TUG5_9BACT</name>
<dbReference type="InterPro" id="IPR018189">
    <property type="entry name" value="Phosphoglucose_isomerase_CS"/>
</dbReference>
<dbReference type="HAMAP" id="MF_00473">
    <property type="entry name" value="G6P_isomerase"/>
    <property type="match status" value="1"/>
</dbReference>
<dbReference type="PANTHER" id="PTHR11469">
    <property type="entry name" value="GLUCOSE-6-PHOSPHATE ISOMERASE"/>
    <property type="match status" value="1"/>
</dbReference>
<feature type="active site" description="Proton donor" evidence="7">
    <location>
        <position position="282"/>
    </location>
</feature>
<evidence type="ECO:0000313" key="10">
    <source>
        <dbReference type="Proteomes" id="UP001058364"/>
    </source>
</evidence>
<comment type="similarity">
    <text evidence="2 7 8">Belongs to the GPI family.</text>
</comment>
<organism evidence="9 10">
    <name type="scientific">Mesomycoplasma molare</name>
    <dbReference type="NCBI Taxonomy" id="171288"/>
    <lineage>
        <taxon>Bacteria</taxon>
        <taxon>Bacillati</taxon>
        <taxon>Mycoplasmatota</taxon>
        <taxon>Mycoplasmoidales</taxon>
        <taxon>Metamycoplasmataceae</taxon>
        <taxon>Mesomycoplasma</taxon>
    </lineage>
</organism>
<dbReference type="InterPro" id="IPR035476">
    <property type="entry name" value="SIS_PGI_1"/>
</dbReference>
<reference evidence="9" key="1">
    <citation type="submission" date="2022-08" db="EMBL/GenBank/DDBJ databases">
        <title>Complete genome sequence of Mycoplasma molare type strain H 542.</title>
        <authorList>
            <person name="Spergser J."/>
        </authorList>
    </citation>
    <scope>NUCLEOTIDE SEQUENCE</scope>
    <source>
        <strain evidence="9">H 542</strain>
    </source>
</reference>
<dbReference type="Proteomes" id="UP001058364">
    <property type="component" value="Chromosome"/>
</dbReference>
<gene>
    <name evidence="7" type="primary">pgi</name>
    <name evidence="9" type="ORF">NX772_00140</name>
</gene>
<keyword evidence="10" id="KW-1185">Reference proteome</keyword>
<evidence type="ECO:0000256" key="7">
    <source>
        <dbReference type="HAMAP-Rule" id="MF_00473"/>
    </source>
</evidence>
<comment type="pathway">
    <text evidence="1 7 8">Carbohydrate degradation; glycolysis; D-glyceraldehyde 3-phosphate and glycerone phosphate from D-glucose: step 2/4.</text>
</comment>